<dbReference type="AlphaFoldDB" id="A0AAV1QW19"/>
<accession>A0AAV1QW19</accession>
<gene>
    <name evidence="1" type="ORF">DCAF_LOCUS3535</name>
</gene>
<proteinExistence type="predicted"/>
<sequence length="65" mass="7563">MTYISEPRFQNIVPNTKVISVVQRNLTALYGKFLQLGEVANDRTGQSVNINVSLWGYRKLHIWRQ</sequence>
<keyword evidence="2" id="KW-1185">Reference proteome</keyword>
<protein>
    <submittedName>
        <fullName evidence="1">Uncharacterized protein</fullName>
    </submittedName>
</protein>
<name>A0AAV1QW19_9ROSI</name>
<reference evidence="1 2" key="1">
    <citation type="submission" date="2024-01" db="EMBL/GenBank/DDBJ databases">
        <authorList>
            <person name="Waweru B."/>
        </authorList>
    </citation>
    <scope>NUCLEOTIDE SEQUENCE [LARGE SCALE GENOMIC DNA]</scope>
</reference>
<dbReference type="Proteomes" id="UP001314170">
    <property type="component" value="Unassembled WGS sequence"/>
</dbReference>
<organism evidence="1 2">
    <name type="scientific">Dovyalis caffra</name>
    <dbReference type="NCBI Taxonomy" id="77055"/>
    <lineage>
        <taxon>Eukaryota</taxon>
        <taxon>Viridiplantae</taxon>
        <taxon>Streptophyta</taxon>
        <taxon>Embryophyta</taxon>
        <taxon>Tracheophyta</taxon>
        <taxon>Spermatophyta</taxon>
        <taxon>Magnoliopsida</taxon>
        <taxon>eudicotyledons</taxon>
        <taxon>Gunneridae</taxon>
        <taxon>Pentapetalae</taxon>
        <taxon>rosids</taxon>
        <taxon>fabids</taxon>
        <taxon>Malpighiales</taxon>
        <taxon>Salicaceae</taxon>
        <taxon>Flacourtieae</taxon>
        <taxon>Dovyalis</taxon>
    </lineage>
</organism>
<dbReference type="EMBL" id="CAWUPB010000850">
    <property type="protein sequence ID" value="CAK7325843.1"/>
    <property type="molecule type" value="Genomic_DNA"/>
</dbReference>
<evidence type="ECO:0000313" key="2">
    <source>
        <dbReference type="Proteomes" id="UP001314170"/>
    </source>
</evidence>
<comment type="caution">
    <text evidence="1">The sequence shown here is derived from an EMBL/GenBank/DDBJ whole genome shotgun (WGS) entry which is preliminary data.</text>
</comment>
<evidence type="ECO:0000313" key="1">
    <source>
        <dbReference type="EMBL" id="CAK7325843.1"/>
    </source>
</evidence>